<evidence type="ECO:0000313" key="3">
    <source>
        <dbReference type="Proteomes" id="UP000700706"/>
    </source>
</evidence>
<evidence type="ECO:0000313" key="2">
    <source>
        <dbReference type="EMBL" id="MBW8725266.1"/>
    </source>
</evidence>
<comment type="caution">
    <text evidence="2">The sequence shown here is derived from an EMBL/GenBank/DDBJ whole genome shotgun (WGS) entry which is preliminary data.</text>
</comment>
<reference evidence="2" key="1">
    <citation type="submission" date="2020-06" db="EMBL/GenBank/DDBJ databases">
        <title>Stable isotope informed genome-resolved metagenomics uncovers potential trophic interactions in rhizosphere soil.</title>
        <authorList>
            <person name="Starr E.P."/>
            <person name="Shi S."/>
            <person name="Blazewicz S.J."/>
            <person name="Koch B.J."/>
            <person name="Probst A.J."/>
            <person name="Hungate B.A."/>
            <person name="Pett-Ridge J."/>
            <person name="Firestone M.K."/>
            <person name="Banfield J.F."/>
        </authorList>
    </citation>
    <scope>NUCLEOTIDE SEQUENCE</scope>
    <source>
        <strain evidence="2">YM_69_17</strain>
    </source>
</reference>
<gene>
    <name evidence="2" type="ORF">JF625_08955</name>
</gene>
<organism evidence="2 3">
    <name type="scientific">Inquilinus limosus</name>
    <dbReference type="NCBI Taxonomy" id="171674"/>
    <lineage>
        <taxon>Bacteria</taxon>
        <taxon>Pseudomonadati</taxon>
        <taxon>Pseudomonadota</taxon>
        <taxon>Alphaproteobacteria</taxon>
        <taxon>Rhodospirillales</taxon>
        <taxon>Rhodospirillaceae</taxon>
        <taxon>Inquilinus</taxon>
    </lineage>
</organism>
<keyword evidence="1" id="KW-0732">Signal</keyword>
<name>A0A952FN35_9PROT</name>
<protein>
    <submittedName>
        <fullName evidence="2">Uncharacterized protein</fullName>
    </submittedName>
</protein>
<dbReference type="AlphaFoldDB" id="A0A952FN35"/>
<evidence type="ECO:0000256" key="1">
    <source>
        <dbReference type="SAM" id="SignalP"/>
    </source>
</evidence>
<proteinExistence type="predicted"/>
<dbReference type="EMBL" id="JAEKLZ010000165">
    <property type="protein sequence ID" value="MBW8725266.1"/>
    <property type="molecule type" value="Genomic_DNA"/>
</dbReference>
<feature type="signal peptide" evidence="1">
    <location>
        <begin position="1"/>
        <end position="24"/>
    </location>
</feature>
<dbReference type="Proteomes" id="UP000700706">
    <property type="component" value="Unassembled WGS sequence"/>
</dbReference>
<feature type="chain" id="PRO_5037061115" evidence="1">
    <location>
        <begin position="25"/>
        <end position="168"/>
    </location>
</feature>
<accession>A0A952FN35</accession>
<sequence>MGRALTCGLLVLMALGRPASLALAAPSDCRAYSYSDQRDLLVRKLKRDGYSADQSKFLTWLSDLKAGSIKQSCLTDEGRQCGAGSIKGMMLECTRTLLDDAVAKTGMTPASPGLDEIRPMALYGRTEFAVRELLALSMIEACSASAKERFFSLPQQGDCLVELDATPP</sequence>